<accession>A0AA39Y6G3</accession>
<feature type="region of interest" description="Disordered" evidence="1">
    <location>
        <begin position="63"/>
        <end position="90"/>
    </location>
</feature>
<evidence type="ECO:0000256" key="1">
    <source>
        <dbReference type="SAM" id="MobiDB-lite"/>
    </source>
</evidence>
<feature type="signal peptide" evidence="2">
    <location>
        <begin position="1"/>
        <end position="23"/>
    </location>
</feature>
<evidence type="ECO:0000256" key="2">
    <source>
        <dbReference type="SAM" id="SignalP"/>
    </source>
</evidence>
<feature type="chain" id="PRO_5041464342" description="Secreted protein" evidence="2">
    <location>
        <begin position="24"/>
        <end position="235"/>
    </location>
</feature>
<dbReference type="AlphaFoldDB" id="A0AA39Y6G3"/>
<comment type="caution">
    <text evidence="3">The sequence shown here is derived from an EMBL/GenBank/DDBJ whole genome shotgun (WGS) entry which is preliminary data.</text>
</comment>
<sequence length="235" mass="25665">MSRGLSLHPALVALALLGPAGNAIPTVVQATGASAELRNRRPRENATEHQALCAEIGQHCPFPPQLHSSSDHSSRAAASRHSRGESLLMSTAPLMRVAGDARITPTRKWQHSLPERSAHAFPSLCPHRLPIIGFMPLVHHTFPSPTPKSTPSRVVIGRLTRSMDDLQSQNVRASSVASQPLARLSVSCELDAFGLRRGRRGTLWLLFACWPRLPVSWRSPVNDDVRVTSRRAAVM</sequence>
<reference evidence="3" key="1">
    <citation type="submission" date="2023-06" db="EMBL/GenBank/DDBJ databases">
        <title>Genome-scale phylogeny and comparative genomics of the fungal order Sordariales.</title>
        <authorList>
            <consortium name="Lawrence Berkeley National Laboratory"/>
            <person name="Hensen N."/>
            <person name="Bonometti L."/>
            <person name="Westerberg I."/>
            <person name="Brannstrom I.O."/>
            <person name="Guillou S."/>
            <person name="Cros-Aarteil S."/>
            <person name="Calhoun S."/>
            <person name="Haridas S."/>
            <person name="Kuo A."/>
            <person name="Mondo S."/>
            <person name="Pangilinan J."/>
            <person name="Riley R."/>
            <person name="Labutti K."/>
            <person name="Andreopoulos B."/>
            <person name="Lipzen A."/>
            <person name="Chen C."/>
            <person name="Yanf M."/>
            <person name="Daum C."/>
            <person name="Ng V."/>
            <person name="Clum A."/>
            <person name="Steindorff A."/>
            <person name="Ohm R."/>
            <person name="Martin F."/>
            <person name="Silar P."/>
            <person name="Natvig D."/>
            <person name="Lalanne C."/>
            <person name="Gautier V."/>
            <person name="Ament-Velasquez S.L."/>
            <person name="Kruys A."/>
            <person name="Hutchinson M.I."/>
            <person name="Powell A.J."/>
            <person name="Barry K."/>
            <person name="Miller A.N."/>
            <person name="Grigoriev I.V."/>
            <person name="Debuchy R."/>
            <person name="Gladieux P."/>
            <person name="Thoren M.H."/>
            <person name="Johannesson H."/>
        </authorList>
    </citation>
    <scope>NUCLEOTIDE SEQUENCE</scope>
    <source>
        <strain evidence="3">SMH2532-1</strain>
    </source>
</reference>
<name>A0AA39Y6G3_9PEZI</name>
<proteinExistence type="predicted"/>
<evidence type="ECO:0000313" key="3">
    <source>
        <dbReference type="EMBL" id="KAK0646240.1"/>
    </source>
</evidence>
<evidence type="ECO:0008006" key="5">
    <source>
        <dbReference type="Google" id="ProtNLM"/>
    </source>
</evidence>
<evidence type="ECO:0000313" key="4">
    <source>
        <dbReference type="Proteomes" id="UP001174936"/>
    </source>
</evidence>
<dbReference type="Proteomes" id="UP001174936">
    <property type="component" value="Unassembled WGS sequence"/>
</dbReference>
<organism evidence="3 4">
    <name type="scientific">Cercophora newfieldiana</name>
    <dbReference type="NCBI Taxonomy" id="92897"/>
    <lineage>
        <taxon>Eukaryota</taxon>
        <taxon>Fungi</taxon>
        <taxon>Dikarya</taxon>
        <taxon>Ascomycota</taxon>
        <taxon>Pezizomycotina</taxon>
        <taxon>Sordariomycetes</taxon>
        <taxon>Sordariomycetidae</taxon>
        <taxon>Sordariales</taxon>
        <taxon>Lasiosphaeriaceae</taxon>
        <taxon>Cercophora</taxon>
    </lineage>
</organism>
<keyword evidence="2" id="KW-0732">Signal</keyword>
<keyword evidence="4" id="KW-1185">Reference proteome</keyword>
<dbReference type="EMBL" id="JAULSV010000004">
    <property type="protein sequence ID" value="KAK0646240.1"/>
    <property type="molecule type" value="Genomic_DNA"/>
</dbReference>
<protein>
    <recommendedName>
        <fullName evidence="5">Secreted protein</fullName>
    </recommendedName>
</protein>
<gene>
    <name evidence="3" type="ORF">B0T16DRAFT_390710</name>
</gene>